<keyword evidence="2" id="KW-1185">Reference proteome</keyword>
<reference evidence="1 2" key="1">
    <citation type="submission" date="2023-03" db="EMBL/GenBank/DDBJ databases">
        <title>Complete genome sequence of Tepidibacter sp. SWIR-1, isolated from a deep-sea hydrothermal vent.</title>
        <authorList>
            <person name="Li X."/>
        </authorList>
    </citation>
    <scope>NUCLEOTIDE SEQUENCE [LARGE SCALE GENOMIC DNA]</scope>
    <source>
        <strain evidence="1 2">SWIR-1</strain>
    </source>
</reference>
<proteinExistence type="predicted"/>
<evidence type="ECO:0000313" key="2">
    <source>
        <dbReference type="Proteomes" id="UP001222800"/>
    </source>
</evidence>
<sequence length="106" mass="12397">MKIDRDLDVTKNIKIIEWLKTEILSSVSALYEIMLKGASYTDETIQDILANIIMVTYLLGKRLGFSFTNIDKKIKEKIVRAINDDHKVEKWYGDLSELKDYVKLRE</sequence>
<dbReference type="EMBL" id="CP120733">
    <property type="protein sequence ID" value="WFD10265.1"/>
    <property type="molecule type" value="Genomic_DNA"/>
</dbReference>
<name>A0ABY8EBF4_9FIRM</name>
<dbReference type="Proteomes" id="UP001222800">
    <property type="component" value="Chromosome"/>
</dbReference>
<evidence type="ECO:0000313" key="1">
    <source>
        <dbReference type="EMBL" id="WFD10265.1"/>
    </source>
</evidence>
<protein>
    <submittedName>
        <fullName evidence="1">MazG-like family protein</fullName>
    </submittedName>
</protein>
<dbReference type="InterPro" id="IPR025984">
    <property type="entry name" value="DCTPP"/>
</dbReference>
<dbReference type="RefSeq" id="WP_277732243.1">
    <property type="nucleotide sequence ID" value="NZ_CP120733.1"/>
</dbReference>
<accession>A0ABY8EBF4</accession>
<organism evidence="1 2">
    <name type="scientific">Tepidibacter hydrothermalis</name>
    <dbReference type="NCBI Taxonomy" id="3036126"/>
    <lineage>
        <taxon>Bacteria</taxon>
        <taxon>Bacillati</taxon>
        <taxon>Bacillota</taxon>
        <taxon>Clostridia</taxon>
        <taxon>Peptostreptococcales</taxon>
        <taxon>Peptostreptococcaceae</taxon>
        <taxon>Tepidibacter</taxon>
    </lineage>
</organism>
<gene>
    <name evidence="1" type="ORF">P4S50_18220</name>
</gene>
<dbReference type="Pfam" id="PF12643">
    <property type="entry name" value="MazG-like"/>
    <property type="match status" value="1"/>
</dbReference>